<dbReference type="GO" id="GO:0005975">
    <property type="term" value="P:carbohydrate metabolic process"/>
    <property type="evidence" value="ECO:0007669"/>
    <property type="project" value="InterPro"/>
</dbReference>
<evidence type="ECO:0000259" key="2">
    <source>
        <dbReference type="Pfam" id="PF17168"/>
    </source>
</evidence>
<feature type="domain" description="Glutaminase A N-terminal" evidence="2">
    <location>
        <begin position="115"/>
        <end position="347"/>
    </location>
</feature>
<feature type="domain" description="Glutaminase A central" evidence="1">
    <location>
        <begin position="357"/>
        <end position="663"/>
    </location>
</feature>
<dbReference type="PANTHER" id="PTHR31987:SF14">
    <property type="entry name" value="PUTATIVE (AFU_ORTHOLOGUE AFUA_6G09910)-RELATED"/>
    <property type="match status" value="1"/>
</dbReference>
<sequence>MPLSSKFTFFEFFPSRILLAGFFFLTFQSLVQTQSTSDQNFQPFSYPLAIRSPYLNAWHNIPTNVTTLSQDYTKHWNGKSFSWSGFMRIDGSTWNWLGNVSGNRTTIQSSKITPTRSIFTLSVGNMTLTITFFSPIETEDLIRQSIPFSYLSFECHSSDGVEHEVEVYSDIDAELISGNGSNTAKWSTSLTGSSVIHSATRETPQPMKEISDLAEDSTVYYAMANVDGITYQSGPINNVRDQFSNQGSLNNQTDSNFRAIENNGVVFGIAVNLGRITSTSQPVVWGLGLFRDPITTYGSGSESRQPCFFSDPQFAGKSVQDVVEFSLKDYSTAVQRANQLDGKIQADSKEVSSGDEEQYYNLVAMAARQAAVIDITCQDNGTDGTDIKAFMRNTGFDTSVNDVSTLYANFPALLYLNSSWGGYLLDSLLQYQSSPSYGNRYAAPNLGSSYPLALGNTSDTTSDGMEDTASMLIMVLAYARASGDGSLIGKYYQLLKEWANYLTANGVYPKNQTSTDNPATPVSNSSITMKAIIGVGAMAQISRAFGNSEDEMNYQSNATMSATQWKSLALSAESIKSTYGDTDSYALMYDLYADLLLGTGLFDQDVYNAQSAMIQSATGGQFGIPIDSNSGRLTRSSWLMLVAGSLHKTNNTAENQLINSVFTRCVA</sequence>
<evidence type="ECO:0000259" key="1">
    <source>
        <dbReference type="Pfam" id="PF16335"/>
    </source>
</evidence>
<evidence type="ECO:0000313" key="3">
    <source>
        <dbReference type="EMBL" id="THU81541.1"/>
    </source>
</evidence>
<dbReference type="InterPro" id="IPR052743">
    <property type="entry name" value="Glutaminase_GtaA"/>
</dbReference>
<dbReference type="Pfam" id="PF16335">
    <property type="entry name" value="GtaA_6_Hairpin"/>
    <property type="match status" value="1"/>
</dbReference>
<gene>
    <name evidence="3" type="ORF">K435DRAFT_693318</name>
</gene>
<keyword evidence="4" id="KW-1185">Reference proteome</keyword>
<dbReference type="InterPro" id="IPR008928">
    <property type="entry name" value="6-hairpin_glycosidase_sf"/>
</dbReference>
<dbReference type="OrthoDB" id="3918848at2759"/>
<organism evidence="3 4">
    <name type="scientific">Dendrothele bispora (strain CBS 962.96)</name>
    <dbReference type="NCBI Taxonomy" id="1314807"/>
    <lineage>
        <taxon>Eukaryota</taxon>
        <taxon>Fungi</taxon>
        <taxon>Dikarya</taxon>
        <taxon>Basidiomycota</taxon>
        <taxon>Agaricomycotina</taxon>
        <taxon>Agaricomycetes</taxon>
        <taxon>Agaricomycetidae</taxon>
        <taxon>Agaricales</taxon>
        <taxon>Agaricales incertae sedis</taxon>
        <taxon>Dendrothele</taxon>
    </lineage>
</organism>
<dbReference type="Proteomes" id="UP000297245">
    <property type="component" value="Unassembled WGS sequence"/>
</dbReference>
<dbReference type="SUPFAM" id="SSF48208">
    <property type="entry name" value="Six-hairpin glycosidases"/>
    <property type="match status" value="1"/>
</dbReference>
<dbReference type="InterPro" id="IPR032514">
    <property type="entry name" value="GtaA_central"/>
</dbReference>
<protein>
    <recommendedName>
        <fullName evidence="5">DUF1793-domain-containing protein</fullName>
    </recommendedName>
</protein>
<dbReference type="EMBL" id="ML179800">
    <property type="protein sequence ID" value="THU81541.1"/>
    <property type="molecule type" value="Genomic_DNA"/>
</dbReference>
<accession>A0A4S8L009</accession>
<name>A0A4S8L009_DENBC</name>
<dbReference type="PANTHER" id="PTHR31987">
    <property type="entry name" value="GLUTAMINASE A-RELATED"/>
    <property type="match status" value="1"/>
</dbReference>
<dbReference type="Pfam" id="PF17168">
    <property type="entry name" value="DUF5127"/>
    <property type="match status" value="1"/>
</dbReference>
<dbReference type="InterPro" id="IPR033433">
    <property type="entry name" value="GtaA_N"/>
</dbReference>
<reference evidence="3 4" key="1">
    <citation type="journal article" date="2019" name="Nat. Ecol. Evol.">
        <title>Megaphylogeny resolves global patterns of mushroom evolution.</title>
        <authorList>
            <person name="Varga T."/>
            <person name="Krizsan K."/>
            <person name="Foldi C."/>
            <person name="Dima B."/>
            <person name="Sanchez-Garcia M."/>
            <person name="Sanchez-Ramirez S."/>
            <person name="Szollosi G.J."/>
            <person name="Szarkandi J.G."/>
            <person name="Papp V."/>
            <person name="Albert L."/>
            <person name="Andreopoulos W."/>
            <person name="Angelini C."/>
            <person name="Antonin V."/>
            <person name="Barry K.W."/>
            <person name="Bougher N.L."/>
            <person name="Buchanan P."/>
            <person name="Buyck B."/>
            <person name="Bense V."/>
            <person name="Catcheside P."/>
            <person name="Chovatia M."/>
            <person name="Cooper J."/>
            <person name="Damon W."/>
            <person name="Desjardin D."/>
            <person name="Finy P."/>
            <person name="Geml J."/>
            <person name="Haridas S."/>
            <person name="Hughes K."/>
            <person name="Justo A."/>
            <person name="Karasinski D."/>
            <person name="Kautmanova I."/>
            <person name="Kiss B."/>
            <person name="Kocsube S."/>
            <person name="Kotiranta H."/>
            <person name="LaButti K.M."/>
            <person name="Lechner B.E."/>
            <person name="Liimatainen K."/>
            <person name="Lipzen A."/>
            <person name="Lukacs Z."/>
            <person name="Mihaltcheva S."/>
            <person name="Morgado L.N."/>
            <person name="Niskanen T."/>
            <person name="Noordeloos M.E."/>
            <person name="Ohm R.A."/>
            <person name="Ortiz-Santana B."/>
            <person name="Ovrebo C."/>
            <person name="Racz N."/>
            <person name="Riley R."/>
            <person name="Savchenko A."/>
            <person name="Shiryaev A."/>
            <person name="Soop K."/>
            <person name="Spirin V."/>
            <person name="Szebenyi C."/>
            <person name="Tomsovsky M."/>
            <person name="Tulloss R.E."/>
            <person name="Uehling J."/>
            <person name="Grigoriev I.V."/>
            <person name="Vagvolgyi C."/>
            <person name="Papp T."/>
            <person name="Martin F.M."/>
            <person name="Miettinen O."/>
            <person name="Hibbett D.S."/>
            <person name="Nagy L.G."/>
        </authorList>
    </citation>
    <scope>NUCLEOTIDE SEQUENCE [LARGE SCALE GENOMIC DNA]</scope>
    <source>
        <strain evidence="3 4">CBS 962.96</strain>
    </source>
</reference>
<proteinExistence type="predicted"/>
<evidence type="ECO:0000313" key="4">
    <source>
        <dbReference type="Proteomes" id="UP000297245"/>
    </source>
</evidence>
<evidence type="ECO:0008006" key="5">
    <source>
        <dbReference type="Google" id="ProtNLM"/>
    </source>
</evidence>
<dbReference type="AlphaFoldDB" id="A0A4S8L009"/>